<dbReference type="Pfam" id="PF05699">
    <property type="entry name" value="Dimer_Tnp_hAT"/>
    <property type="match status" value="1"/>
</dbReference>
<feature type="domain" description="HAT C-terminal dimerisation" evidence="3">
    <location>
        <begin position="565"/>
        <end position="639"/>
    </location>
</feature>
<dbReference type="SUPFAM" id="SSF53098">
    <property type="entry name" value="Ribonuclease H-like"/>
    <property type="match status" value="1"/>
</dbReference>
<dbReference type="EMBL" id="DF975443">
    <property type="protein sequence ID" value="GAU51720.1"/>
    <property type="molecule type" value="Genomic_DNA"/>
</dbReference>
<gene>
    <name evidence="4" type="ORF">TSUD_415260</name>
</gene>
<protein>
    <recommendedName>
        <fullName evidence="6">BED-type domain-containing protein</fullName>
    </recommendedName>
</protein>
<dbReference type="OrthoDB" id="2017576at2759"/>
<proteinExistence type="predicted"/>
<keyword evidence="5" id="KW-1185">Reference proteome</keyword>
<evidence type="ECO:0000313" key="4">
    <source>
        <dbReference type="EMBL" id="GAU51720.1"/>
    </source>
</evidence>
<dbReference type="Proteomes" id="UP000242715">
    <property type="component" value="Unassembled WGS sequence"/>
</dbReference>
<dbReference type="InterPro" id="IPR007021">
    <property type="entry name" value="DUF659"/>
</dbReference>
<dbReference type="PANTHER" id="PTHR32166:SF81">
    <property type="entry name" value="OS06G0658400 PROTEIN"/>
    <property type="match status" value="1"/>
</dbReference>
<evidence type="ECO:0008006" key="6">
    <source>
        <dbReference type="Google" id="ProtNLM"/>
    </source>
</evidence>
<dbReference type="InterPro" id="IPR012337">
    <property type="entry name" value="RNaseH-like_sf"/>
</dbReference>
<dbReference type="PANTHER" id="PTHR32166">
    <property type="entry name" value="OSJNBA0013A04.12 PROTEIN"/>
    <property type="match status" value="1"/>
</dbReference>
<dbReference type="GO" id="GO:0046983">
    <property type="term" value="F:protein dimerization activity"/>
    <property type="evidence" value="ECO:0007669"/>
    <property type="project" value="InterPro"/>
</dbReference>
<reference evidence="5" key="1">
    <citation type="journal article" date="2017" name="Front. Plant Sci.">
        <title>Climate Clever Clovers: New Paradigm to Reduce the Environmental Footprint of Ruminants by Breeding Low Methanogenic Forages Utilizing Haplotype Variation.</title>
        <authorList>
            <person name="Kaur P."/>
            <person name="Appels R."/>
            <person name="Bayer P.E."/>
            <person name="Keeble-Gagnere G."/>
            <person name="Wang J."/>
            <person name="Hirakawa H."/>
            <person name="Shirasawa K."/>
            <person name="Vercoe P."/>
            <person name="Stefanova K."/>
            <person name="Durmic Z."/>
            <person name="Nichols P."/>
            <person name="Revell C."/>
            <person name="Isobe S.N."/>
            <person name="Edwards D."/>
            <person name="Erskine W."/>
        </authorList>
    </citation>
    <scope>NUCLEOTIDE SEQUENCE [LARGE SCALE GENOMIC DNA]</scope>
    <source>
        <strain evidence="5">cv. Daliak</strain>
    </source>
</reference>
<feature type="domain" description="DUF659" evidence="2">
    <location>
        <begin position="172"/>
        <end position="334"/>
    </location>
</feature>
<name>A0A2Z6PJG4_TRISU</name>
<feature type="region of interest" description="Disordered" evidence="1">
    <location>
        <begin position="89"/>
        <end position="115"/>
    </location>
</feature>
<accession>A0A2Z6PJG4</accession>
<evidence type="ECO:0000259" key="3">
    <source>
        <dbReference type="Pfam" id="PF05699"/>
    </source>
</evidence>
<sequence>MSTSNSSEAKEDDNETRPLWKYVTKIKSVGGTGGGNFEIKCHICDENFNGSYTRVRSHLLKLSGKGVRPCLKITNAKIIELKKIDNDARSKEASKQKAVPLPPNSKEGADPKKRKTSTIADAFNMQARETLDYEIARMFYSAGLPFHLARNPYFRRAFSYAANNSIPGYQPPGYNKLRTTLLHNERSHVENMLEPIKNTWHQKGVTIVSDGWSDPQRRPLINFMAVTESGPMFLNAVDCSGEVKDREFIAKKIRDVIMEVGPSNVVQIVTDNAAVCKSAGLIIEAEFPNIFWTPCIVHTLNLALKDICAARNIEKNNEVYEECHWITQVAEDANFIKKFVTCHSMRLSIFNSFNSLKFLSVAATRFASTVVMLKRFALLKKGLQNMVISEQWTSYKEDDVGKAKFVKDTLLDDNWWGKVNYIIAFTSPIYDVLRRADTEASCLHLVYEMWDSMIEDVRKAIYKHERKSEVEHSTFHDVVHSRLIARWTKSNTPLHCLAHSLNPRYYTYEWLSENPNRVYPHQHMEITDERVKCFKRLFPDADERRKVNVEFANFSDGREGFADIDSLNDKGKMDPKSWWLVHGVHAPLLQKVALKLLAQPCSSSCSERNWSTYSFIHSLKRNKMLPKRAEDLVFVHSNLRLLSRNSPQYNQEETKMWDIAGSEFESFDDCGILEIADLSLDEPELEDPFINDDV</sequence>
<dbReference type="Pfam" id="PF04937">
    <property type="entry name" value="DUF659"/>
    <property type="match status" value="1"/>
</dbReference>
<evidence type="ECO:0000313" key="5">
    <source>
        <dbReference type="Proteomes" id="UP000242715"/>
    </source>
</evidence>
<dbReference type="AlphaFoldDB" id="A0A2Z6PJG4"/>
<dbReference type="InterPro" id="IPR008906">
    <property type="entry name" value="HATC_C_dom"/>
</dbReference>
<organism evidence="4 5">
    <name type="scientific">Trifolium subterraneum</name>
    <name type="common">Subterranean clover</name>
    <dbReference type="NCBI Taxonomy" id="3900"/>
    <lineage>
        <taxon>Eukaryota</taxon>
        <taxon>Viridiplantae</taxon>
        <taxon>Streptophyta</taxon>
        <taxon>Embryophyta</taxon>
        <taxon>Tracheophyta</taxon>
        <taxon>Spermatophyta</taxon>
        <taxon>Magnoliopsida</taxon>
        <taxon>eudicotyledons</taxon>
        <taxon>Gunneridae</taxon>
        <taxon>Pentapetalae</taxon>
        <taxon>rosids</taxon>
        <taxon>fabids</taxon>
        <taxon>Fabales</taxon>
        <taxon>Fabaceae</taxon>
        <taxon>Papilionoideae</taxon>
        <taxon>50 kb inversion clade</taxon>
        <taxon>NPAAA clade</taxon>
        <taxon>Hologalegina</taxon>
        <taxon>IRL clade</taxon>
        <taxon>Trifolieae</taxon>
        <taxon>Trifolium</taxon>
    </lineage>
</organism>
<evidence type="ECO:0000256" key="1">
    <source>
        <dbReference type="SAM" id="MobiDB-lite"/>
    </source>
</evidence>
<evidence type="ECO:0000259" key="2">
    <source>
        <dbReference type="Pfam" id="PF04937"/>
    </source>
</evidence>